<keyword evidence="5 6" id="KW-0472">Membrane</keyword>
<dbReference type="EMBL" id="JANAVB010029620">
    <property type="protein sequence ID" value="KAJ6814509.1"/>
    <property type="molecule type" value="Genomic_DNA"/>
</dbReference>
<dbReference type="Proteomes" id="UP001140949">
    <property type="component" value="Unassembled WGS sequence"/>
</dbReference>
<dbReference type="Pfam" id="PF05978">
    <property type="entry name" value="UNC-93"/>
    <property type="match status" value="1"/>
</dbReference>
<name>A0AAX6FDY7_IRIPA</name>
<feature type="transmembrane region" description="Helical" evidence="6">
    <location>
        <begin position="114"/>
        <end position="136"/>
    </location>
</feature>
<keyword evidence="8" id="KW-1185">Reference proteome</keyword>
<feature type="transmembrane region" description="Helical" evidence="6">
    <location>
        <begin position="178"/>
        <end position="205"/>
    </location>
</feature>
<dbReference type="PANTHER" id="PTHR19444:SF13">
    <property type="entry name" value="PROTEIN UNC-93 HOMOLOG A"/>
    <property type="match status" value="1"/>
</dbReference>
<gene>
    <name evidence="7" type="ORF">M6B38_136905</name>
</gene>
<keyword evidence="4 6" id="KW-1133">Transmembrane helix</keyword>
<dbReference type="GO" id="GO:0016020">
    <property type="term" value="C:membrane"/>
    <property type="evidence" value="ECO:0007669"/>
    <property type="project" value="UniProtKB-SubCell"/>
</dbReference>
<organism evidence="7 8">
    <name type="scientific">Iris pallida</name>
    <name type="common">Sweet iris</name>
    <dbReference type="NCBI Taxonomy" id="29817"/>
    <lineage>
        <taxon>Eukaryota</taxon>
        <taxon>Viridiplantae</taxon>
        <taxon>Streptophyta</taxon>
        <taxon>Embryophyta</taxon>
        <taxon>Tracheophyta</taxon>
        <taxon>Spermatophyta</taxon>
        <taxon>Magnoliopsida</taxon>
        <taxon>Liliopsida</taxon>
        <taxon>Asparagales</taxon>
        <taxon>Iridaceae</taxon>
        <taxon>Iridoideae</taxon>
        <taxon>Irideae</taxon>
        <taxon>Iris</taxon>
    </lineage>
</organism>
<protein>
    <submittedName>
        <fullName evidence="7">UNC93-like protein 3</fullName>
    </submittedName>
</protein>
<feature type="transmembrane region" description="Helical" evidence="6">
    <location>
        <begin position="241"/>
        <end position="260"/>
    </location>
</feature>
<dbReference type="InterPro" id="IPR051951">
    <property type="entry name" value="UNC-93_regulatory"/>
</dbReference>
<keyword evidence="3 6" id="KW-0812">Transmembrane</keyword>
<comment type="caution">
    <text evidence="7">The sequence shown here is derived from an EMBL/GenBank/DDBJ whole genome shotgun (WGS) entry which is preliminary data.</text>
</comment>
<evidence type="ECO:0000256" key="4">
    <source>
        <dbReference type="ARBA" id="ARBA00022989"/>
    </source>
</evidence>
<evidence type="ECO:0000256" key="5">
    <source>
        <dbReference type="ARBA" id="ARBA00023136"/>
    </source>
</evidence>
<evidence type="ECO:0000256" key="2">
    <source>
        <dbReference type="ARBA" id="ARBA00009172"/>
    </source>
</evidence>
<evidence type="ECO:0000256" key="1">
    <source>
        <dbReference type="ARBA" id="ARBA00004141"/>
    </source>
</evidence>
<evidence type="ECO:0000313" key="8">
    <source>
        <dbReference type="Proteomes" id="UP001140949"/>
    </source>
</evidence>
<comment type="similarity">
    <text evidence="2">Belongs to the unc-93 family.</text>
</comment>
<feature type="transmembrane region" description="Helical" evidence="6">
    <location>
        <begin position="83"/>
        <end position="102"/>
    </location>
</feature>
<dbReference type="Gene3D" id="1.20.1250.20">
    <property type="entry name" value="MFS general substrate transporter like domains"/>
    <property type="match status" value="1"/>
</dbReference>
<comment type="subcellular location">
    <subcellularLocation>
        <location evidence="1">Membrane</location>
        <topology evidence="1">Multi-pass membrane protein</topology>
    </subcellularLocation>
</comment>
<evidence type="ECO:0000313" key="7">
    <source>
        <dbReference type="EMBL" id="KAJ6814509.1"/>
    </source>
</evidence>
<feature type="transmembrane region" description="Helical" evidence="6">
    <location>
        <begin position="217"/>
        <end position="235"/>
    </location>
</feature>
<feature type="transmembrane region" description="Helical" evidence="6">
    <location>
        <begin position="30"/>
        <end position="51"/>
    </location>
</feature>
<evidence type="ECO:0000256" key="6">
    <source>
        <dbReference type="SAM" id="Phobius"/>
    </source>
</evidence>
<proteinExistence type="inferred from homology"/>
<reference evidence="7" key="2">
    <citation type="submission" date="2023-04" db="EMBL/GenBank/DDBJ databases">
        <authorList>
            <person name="Bruccoleri R.E."/>
            <person name="Oakeley E.J."/>
            <person name="Faust A.-M."/>
            <person name="Dessus-Babus S."/>
            <person name="Altorfer M."/>
            <person name="Burckhardt D."/>
            <person name="Oertli M."/>
            <person name="Naumann U."/>
            <person name="Petersen F."/>
            <person name="Wong J."/>
        </authorList>
    </citation>
    <scope>NUCLEOTIDE SEQUENCE</scope>
    <source>
        <strain evidence="7">GSM-AAB239-AS_SAM_17_03QT</strain>
        <tissue evidence="7">Leaf</tissue>
    </source>
</reference>
<reference evidence="7" key="1">
    <citation type="journal article" date="2023" name="GigaByte">
        <title>Genome assembly of the bearded iris, Iris pallida Lam.</title>
        <authorList>
            <person name="Bruccoleri R.E."/>
            <person name="Oakeley E.J."/>
            <person name="Faust A.M.E."/>
            <person name="Altorfer M."/>
            <person name="Dessus-Babus S."/>
            <person name="Burckhardt D."/>
            <person name="Oertli M."/>
            <person name="Naumann U."/>
            <person name="Petersen F."/>
            <person name="Wong J."/>
        </authorList>
    </citation>
    <scope>NUCLEOTIDE SEQUENCE</scope>
    <source>
        <strain evidence="7">GSM-AAB239-AS_SAM_17_03QT</strain>
    </source>
</reference>
<accession>A0AAX6FDY7</accession>
<dbReference type="InterPro" id="IPR036259">
    <property type="entry name" value="MFS_trans_sf"/>
</dbReference>
<dbReference type="SUPFAM" id="SSF103473">
    <property type="entry name" value="MFS general substrate transporter"/>
    <property type="match status" value="1"/>
</dbReference>
<dbReference type="InterPro" id="IPR010291">
    <property type="entry name" value="Ion_channel_UNC-93"/>
</dbReference>
<dbReference type="PANTHER" id="PTHR19444">
    <property type="entry name" value="UNC-93 RELATED"/>
    <property type="match status" value="1"/>
</dbReference>
<sequence length="270" mass="29167">MIWKFSCLLHYFPTLNTVMSLQESDSSTNTSLLFTVFLGSMLLGGILMCFLSTREEKWEGQPAHSSVKSFLKSVIAPLLERRVLLIIPLLAYSGLQQAFVWAEFTKRIVKPALGVSGVGGAMAVYGAGDAICSILAGRLTSSLASVTLIVCGGAFLQSIVLFWLLFGYSLTSGLLGSVYPLLMAAMLGVGNGVFNTQLNALVGMLFKRETEAAFAQLKLWQSGAIAVIFFLSPYISLQAMLITMVAALCIALFGFLYLTLHVERSFLSAS</sequence>
<feature type="transmembrane region" description="Helical" evidence="6">
    <location>
        <begin position="143"/>
        <end position="166"/>
    </location>
</feature>
<evidence type="ECO:0000256" key="3">
    <source>
        <dbReference type="ARBA" id="ARBA00022692"/>
    </source>
</evidence>
<dbReference type="AlphaFoldDB" id="A0AAX6FDY7"/>